<evidence type="ECO:0000313" key="8">
    <source>
        <dbReference type="Proteomes" id="UP001630127"/>
    </source>
</evidence>
<reference evidence="7 8" key="1">
    <citation type="submission" date="2024-11" db="EMBL/GenBank/DDBJ databases">
        <title>A near-complete genome assembly of Cinchona calisaya.</title>
        <authorList>
            <person name="Lian D.C."/>
            <person name="Zhao X.W."/>
            <person name="Wei L."/>
        </authorList>
    </citation>
    <scope>NUCLEOTIDE SEQUENCE [LARGE SCALE GENOMIC DNA]</scope>
    <source>
        <tissue evidence="7">Nenye</tissue>
    </source>
</reference>
<dbReference type="PANTHER" id="PTHR31391">
    <property type="entry name" value="B3 DOMAIN-CONTAINING PROTEIN OS11G0197600-RELATED"/>
    <property type="match status" value="1"/>
</dbReference>
<keyword evidence="8" id="KW-1185">Reference proteome</keyword>
<evidence type="ECO:0000256" key="3">
    <source>
        <dbReference type="ARBA" id="ARBA00023125"/>
    </source>
</evidence>
<sequence>MLLNTKKIVYPKRYLSNRVYASDEARAWAIEKAEKLESILEGGNPTFVKPMLQSHVTGGFWLGLPSHFCKRHLPRQDDTVVLVDEQGDEWPTIYLARKTGLSGGWKKFSVDHDLVD</sequence>
<dbReference type="GO" id="GO:0003677">
    <property type="term" value="F:DNA binding"/>
    <property type="evidence" value="ECO:0007669"/>
    <property type="project" value="UniProtKB-KW"/>
</dbReference>
<dbReference type="PANTHER" id="PTHR31391:SF4">
    <property type="entry name" value="B3 DOMAIN-CONTAINING PROTEIN OS03G0184500"/>
    <property type="match status" value="1"/>
</dbReference>
<keyword evidence="3" id="KW-0238">DNA-binding</keyword>
<dbReference type="InterPro" id="IPR015300">
    <property type="entry name" value="DNA-bd_pseudobarrel_sf"/>
</dbReference>
<evidence type="ECO:0000259" key="6">
    <source>
        <dbReference type="PROSITE" id="PS50863"/>
    </source>
</evidence>
<dbReference type="PROSITE" id="PS50863">
    <property type="entry name" value="B3"/>
    <property type="match status" value="1"/>
</dbReference>
<evidence type="ECO:0000256" key="1">
    <source>
        <dbReference type="ARBA" id="ARBA00004123"/>
    </source>
</evidence>
<dbReference type="GO" id="GO:0005634">
    <property type="term" value="C:nucleus"/>
    <property type="evidence" value="ECO:0007669"/>
    <property type="project" value="UniProtKB-SubCell"/>
</dbReference>
<feature type="domain" description="TF-B3" evidence="6">
    <location>
        <begin position="47"/>
        <end position="116"/>
    </location>
</feature>
<name>A0ABD2Z4T9_9GENT</name>
<accession>A0ABD2Z4T9</accession>
<protein>
    <recommendedName>
        <fullName evidence="6">TF-B3 domain-containing protein</fullName>
    </recommendedName>
</protein>
<dbReference type="Proteomes" id="UP001630127">
    <property type="component" value="Unassembled WGS sequence"/>
</dbReference>
<comment type="caution">
    <text evidence="7">The sequence shown here is derived from an EMBL/GenBank/DDBJ whole genome shotgun (WGS) entry which is preliminary data.</text>
</comment>
<gene>
    <name evidence="7" type="ORF">ACH5RR_027215</name>
</gene>
<keyword evidence="5" id="KW-0539">Nucleus</keyword>
<dbReference type="SMART" id="SM01019">
    <property type="entry name" value="B3"/>
    <property type="match status" value="1"/>
</dbReference>
<dbReference type="SUPFAM" id="SSF101936">
    <property type="entry name" value="DNA-binding pseudobarrel domain"/>
    <property type="match status" value="1"/>
</dbReference>
<keyword evidence="4" id="KW-0804">Transcription</keyword>
<dbReference type="Pfam" id="PF02362">
    <property type="entry name" value="B3"/>
    <property type="match status" value="1"/>
</dbReference>
<organism evidence="7 8">
    <name type="scientific">Cinchona calisaya</name>
    <dbReference type="NCBI Taxonomy" id="153742"/>
    <lineage>
        <taxon>Eukaryota</taxon>
        <taxon>Viridiplantae</taxon>
        <taxon>Streptophyta</taxon>
        <taxon>Embryophyta</taxon>
        <taxon>Tracheophyta</taxon>
        <taxon>Spermatophyta</taxon>
        <taxon>Magnoliopsida</taxon>
        <taxon>eudicotyledons</taxon>
        <taxon>Gunneridae</taxon>
        <taxon>Pentapetalae</taxon>
        <taxon>asterids</taxon>
        <taxon>lamiids</taxon>
        <taxon>Gentianales</taxon>
        <taxon>Rubiaceae</taxon>
        <taxon>Cinchonoideae</taxon>
        <taxon>Cinchoneae</taxon>
        <taxon>Cinchona</taxon>
    </lineage>
</organism>
<dbReference type="InterPro" id="IPR044837">
    <property type="entry name" value="REM16-like"/>
</dbReference>
<evidence type="ECO:0000313" key="7">
    <source>
        <dbReference type="EMBL" id="KAL3514498.1"/>
    </source>
</evidence>
<dbReference type="InterPro" id="IPR003340">
    <property type="entry name" value="B3_DNA-bd"/>
</dbReference>
<evidence type="ECO:0000256" key="2">
    <source>
        <dbReference type="ARBA" id="ARBA00023015"/>
    </source>
</evidence>
<comment type="subcellular location">
    <subcellularLocation>
        <location evidence="1">Nucleus</location>
    </subcellularLocation>
</comment>
<keyword evidence="2" id="KW-0805">Transcription regulation</keyword>
<dbReference type="EMBL" id="JBJUIK010000011">
    <property type="protein sequence ID" value="KAL3514498.1"/>
    <property type="molecule type" value="Genomic_DNA"/>
</dbReference>
<evidence type="ECO:0000256" key="5">
    <source>
        <dbReference type="ARBA" id="ARBA00023242"/>
    </source>
</evidence>
<proteinExistence type="predicted"/>
<dbReference type="AlphaFoldDB" id="A0ABD2Z4T9"/>
<dbReference type="Gene3D" id="2.40.330.10">
    <property type="entry name" value="DNA-binding pseudobarrel domain"/>
    <property type="match status" value="1"/>
</dbReference>
<dbReference type="CDD" id="cd10017">
    <property type="entry name" value="B3_DNA"/>
    <property type="match status" value="1"/>
</dbReference>
<evidence type="ECO:0000256" key="4">
    <source>
        <dbReference type="ARBA" id="ARBA00023163"/>
    </source>
</evidence>